<dbReference type="PANTHER" id="PTHR30537:SF72">
    <property type="entry name" value="LYSR FAMILY TRANSCRIPTIONAL REGULATOR"/>
    <property type="match status" value="1"/>
</dbReference>
<dbReference type="AlphaFoldDB" id="A0A3R9RSP3"/>
<dbReference type="Proteomes" id="UP000280073">
    <property type="component" value="Unassembled WGS sequence"/>
</dbReference>
<accession>A0A3R9RSP3</accession>
<dbReference type="GO" id="GO:0006351">
    <property type="term" value="P:DNA-templated transcription"/>
    <property type="evidence" value="ECO:0007669"/>
    <property type="project" value="TreeGrafter"/>
</dbReference>
<gene>
    <name evidence="3" type="primary">adeL</name>
    <name evidence="3" type="ORF">EA686_28635</name>
</gene>
<dbReference type="Pfam" id="PF03466">
    <property type="entry name" value="LysR_substrate"/>
    <property type="match status" value="1"/>
</dbReference>
<comment type="caution">
    <text evidence="3">The sequence shown here is derived from an EMBL/GenBank/DDBJ whole genome shotgun (WGS) entry which is preliminary data.</text>
</comment>
<evidence type="ECO:0000256" key="1">
    <source>
        <dbReference type="ARBA" id="ARBA00009437"/>
    </source>
</evidence>
<dbReference type="SUPFAM" id="SSF53850">
    <property type="entry name" value="Periplasmic binding protein-like II"/>
    <property type="match status" value="1"/>
</dbReference>
<protein>
    <submittedName>
        <fullName evidence="3">Multidrug efflux transcriptional repressor AdeL</fullName>
    </submittedName>
</protein>
<dbReference type="SMR" id="A0A3R9RSP3"/>
<sequence length="164" mass="18248">ARILADVADIESSFHDAERGPRGQLRIDVPVSIGRLILIPRLRDFHARYPDIDLVIGLNDRPVDLVGEAVDCAIRVGELKDSSLIARRIGTFQCATAASPIYLEKYGEPTSIEDLQKNHKAIHFFSSRTGRNFDWDFVVDDLIKSVSVRGRVSVNDGDAYIDLA</sequence>
<evidence type="ECO:0000313" key="3">
    <source>
        <dbReference type="EMBL" id="RSR15525.1"/>
    </source>
</evidence>
<dbReference type="InterPro" id="IPR058163">
    <property type="entry name" value="LysR-type_TF_proteobact-type"/>
</dbReference>
<reference evidence="3 4" key="1">
    <citation type="submission" date="2018-10" db="EMBL/GenBank/DDBJ databases">
        <title>GWAS and RNA-Seq identify cryptic mechanisms of antimicrobial resistance in Acinetobacter baumannii.</title>
        <authorList>
            <person name="Sahl J.W."/>
        </authorList>
    </citation>
    <scope>NUCLEOTIDE SEQUENCE [LARGE SCALE GENOMIC DNA]</scope>
    <source>
        <strain evidence="3 4">TG28175</strain>
    </source>
</reference>
<dbReference type="PANTHER" id="PTHR30537">
    <property type="entry name" value="HTH-TYPE TRANSCRIPTIONAL REGULATOR"/>
    <property type="match status" value="1"/>
</dbReference>
<name>A0A3R9RSP3_ACIBA</name>
<proteinExistence type="inferred from homology"/>
<dbReference type="GO" id="GO:0043565">
    <property type="term" value="F:sequence-specific DNA binding"/>
    <property type="evidence" value="ECO:0007669"/>
    <property type="project" value="TreeGrafter"/>
</dbReference>
<evidence type="ECO:0000313" key="4">
    <source>
        <dbReference type="Proteomes" id="UP000280073"/>
    </source>
</evidence>
<feature type="non-terminal residue" evidence="3">
    <location>
        <position position="164"/>
    </location>
</feature>
<dbReference type="Gene3D" id="3.40.190.10">
    <property type="entry name" value="Periplasmic binding protein-like II"/>
    <property type="match status" value="2"/>
</dbReference>
<dbReference type="InterPro" id="IPR005119">
    <property type="entry name" value="LysR_subst-bd"/>
</dbReference>
<feature type="domain" description="LysR substrate-binding" evidence="2">
    <location>
        <begin position="19"/>
        <end position="163"/>
    </location>
</feature>
<feature type="non-terminal residue" evidence="3">
    <location>
        <position position="1"/>
    </location>
</feature>
<organism evidence="3 4">
    <name type="scientific">Acinetobacter baumannii</name>
    <dbReference type="NCBI Taxonomy" id="470"/>
    <lineage>
        <taxon>Bacteria</taxon>
        <taxon>Pseudomonadati</taxon>
        <taxon>Pseudomonadota</taxon>
        <taxon>Gammaproteobacteria</taxon>
        <taxon>Moraxellales</taxon>
        <taxon>Moraxellaceae</taxon>
        <taxon>Acinetobacter</taxon>
        <taxon>Acinetobacter calcoaceticus/baumannii complex</taxon>
    </lineage>
</organism>
<evidence type="ECO:0000259" key="2">
    <source>
        <dbReference type="Pfam" id="PF03466"/>
    </source>
</evidence>
<dbReference type="EMBL" id="RFDI01002532">
    <property type="protein sequence ID" value="RSR15525.1"/>
    <property type="molecule type" value="Genomic_DNA"/>
</dbReference>
<dbReference type="GO" id="GO:0003700">
    <property type="term" value="F:DNA-binding transcription factor activity"/>
    <property type="evidence" value="ECO:0007669"/>
    <property type="project" value="TreeGrafter"/>
</dbReference>
<comment type="similarity">
    <text evidence="1">Belongs to the LysR transcriptional regulatory family.</text>
</comment>